<comment type="caution">
    <text evidence="2">The sequence shown here is derived from an EMBL/GenBank/DDBJ whole genome shotgun (WGS) entry which is preliminary data.</text>
</comment>
<reference evidence="2" key="1">
    <citation type="submission" date="2021-08" db="EMBL/GenBank/DDBJ databases">
        <title>WGS assembly of Ceratopteris richardii.</title>
        <authorList>
            <person name="Marchant D.B."/>
            <person name="Chen G."/>
            <person name="Jenkins J."/>
            <person name="Shu S."/>
            <person name="Leebens-Mack J."/>
            <person name="Grimwood J."/>
            <person name="Schmutz J."/>
            <person name="Soltis P."/>
            <person name="Soltis D."/>
            <person name="Chen Z.-H."/>
        </authorList>
    </citation>
    <scope>NUCLEOTIDE SEQUENCE</scope>
    <source>
        <strain evidence="2">Whitten #5841</strain>
        <tissue evidence="2">Leaf</tissue>
    </source>
</reference>
<accession>A0A8T2QDP1</accession>
<protein>
    <submittedName>
        <fullName evidence="2">Uncharacterized protein</fullName>
    </submittedName>
</protein>
<evidence type="ECO:0000256" key="1">
    <source>
        <dbReference type="SAM" id="MobiDB-lite"/>
    </source>
</evidence>
<feature type="region of interest" description="Disordered" evidence="1">
    <location>
        <begin position="23"/>
        <end position="58"/>
    </location>
</feature>
<proteinExistence type="predicted"/>
<keyword evidence="3" id="KW-1185">Reference proteome</keyword>
<dbReference type="EMBL" id="CM035440">
    <property type="protein sequence ID" value="KAH7282172.1"/>
    <property type="molecule type" value="Genomic_DNA"/>
</dbReference>
<name>A0A8T2QDP1_CERRI</name>
<dbReference type="AlphaFoldDB" id="A0A8T2QDP1"/>
<organism evidence="2 3">
    <name type="scientific">Ceratopteris richardii</name>
    <name type="common">Triangle waterfern</name>
    <dbReference type="NCBI Taxonomy" id="49495"/>
    <lineage>
        <taxon>Eukaryota</taxon>
        <taxon>Viridiplantae</taxon>
        <taxon>Streptophyta</taxon>
        <taxon>Embryophyta</taxon>
        <taxon>Tracheophyta</taxon>
        <taxon>Polypodiopsida</taxon>
        <taxon>Polypodiidae</taxon>
        <taxon>Polypodiales</taxon>
        <taxon>Pteridineae</taxon>
        <taxon>Pteridaceae</taxon>
        <taxon>Parkerioideae</taxon>
        <taxon>Ceratopteris</taxon>
    </lineage>
</organism>
<evidence type="ECO:0000313" key="3">
    <source>
        <dbReference type="Proteomes" id="UP000825935"/>
    </source>
</evidence>
<gene>
    <name evidence="2" type="ORF">KP509_35G016600</name>
</gene>
<evidence type="ECO:0000313" key="2">
    <source>
        <dbReference type="EMBL" id="KAH7282172.1"/>
    </source>
</evidence>
<dbReference type="Proteomes" id="UP000825935">
    <property type="component" value="Chromosome 35"/>
</dbReference>
<sequence length="118" mass="13335">MTTLKQGRDPLLFQIGRIAEEIESAHIRNANPRKPRVSPSPRPHHAATQQASSLEEGHECIAQELASLRVAHHQSSTAHCQSSTTQLEMCVLKMRATTHRRDFPLFRLRHAEEVERAA</sequence>